<gene>
    <name evidence="1" type="ORF">P3X46_007716</name>
</gene>
<organism evidence="1 2">
    <name type="scientific">Hevea brasiliensis</name>
    <name type="common">Para rubber tree</name>
    <name type="synonym">Siphonia brasiliensis</name>
    <dbReference type="NCBI Taxonomy" id="3981"/>
    <lineage>
        <taxon>Eukaryota</taxon>
        <taxon>Viridiplantae</taxon>
        <taxon>Streptophyta</taxon>
        <taxon>Embryophyta</taxon>
        <taxon>Tracheophyta</taxon>
        <taxon>Spermatophyta</taxon>
        <taxon>Magnoliopsida</taxon>
        <taxon>eudicotyledons</taxon>
        <taxon>Gunneridae</taxon>
        <taxon>Pentapetalae</taxon>
        <taxon>rosids</taxon>
        <taxon>fabids</taxon>
        <taxon>Malpighiales</taxon>
        <taxon>Euphorbiaceae</taxon>
        <taxon>Crotonoideae</taxon>
        <taxon>Micrandreae</taxon>
        <taxon>Hevea</taxon>
    </lineage>
</organism>
<protein>
    <submittedName>
        <fullName evidence="1">Uncharacterized protein</fullName>
    </submittedName>
</protein>
<accession>A0ABQ9MUF0</accession>
<proteinExistence type="predicted"/>
<dbReference type="PANTHER" id="PTHR37697">
    <property type="entry name" value="AP2-LIKE ETHYLENE-RESPONSIVE TRANSCRIPTION FACTOR SNZ"/>
    <property type="match status" value="1"/>
</dbReference>
<dbReference type="PANTHER" id="PTHR37697:SF2">
    <property type="entry name" value="AP2-LIKE ETHYLENE-RESPONSIVE TRANSCRIPTION FACTOR SNZ"/>
    <property type="match status" value="1"/>
</dbReference>
<evidence type="ECO:0000313" key="1">
    <source>
        <dbReference type="EMBL" id="KAJ9183922.1"/>
    </source>
</evidence>
<dbReference type="EMBL" id="JARPOI010000004">
    <property type="protein sequence ID" value="KAJ9183922.1"/>
    <property type="molecule type" value="Genomic_DNA"/>
</dbReference>
<name>A0ABQ9MUF0_HEVBR</name>
<sequence>MQVGYGDYEARTNENSNSIIDKVDKKMRDCSIKNKRSKRLLSPSSIAVERRFVDDKNIRRINGLDPRGTILRALDHVYQFHGQ</sequence>
<comment type="caution">
    <text evidence="1">The sequence shown here is derived from an EMBL/GenBank/DDBJ whole genome shotgun (WGS) entry which is preliminary data.</text>
</comment>
<reference evidence="1" key="1">
    <citation type="journal article" date="2023" name="Plant Biotechnol. J.">
        <title>Chromosome-level wild Hevea brasiliensis genome provides new tools for genomic-assisted breeding and valuable loci to elevate rubber yield.</title>
        <authorList>
            <person name="Cheng H."/>
            <person name="Song X."/>
            <person name="Hu Y."/>
            <person name="Wu T."/>
            <person name="Yang Q."/>
            <person name="An Z."/>
            <person name="Feng S."/>
            <person name="Deng Z."/>
            <person name="Wu W."/>
            <person name="Zeng X."/>
            <person name="Tu M."/>
            <person name="Wang X."/>
            <person name="Huang H."/>
        </authorList>
    </citation>
    <scope>NUCLEOTIDE SEQUENCE</scope>
    <source>
        <strain evidence="1">MT/VB/25A 57/8</strain>
    </source>
</reference>
<keyword evidence="2" id="KW-1185">Reference proteome</keyword>
<dbReference type="Proteomes" id="UP001174677">
    <property type="component" value="Chromosome 4"/>
</dbReference>
<evidence type="ECO:0000313" key="2">
    <source>
        <dbReference type="Proteomes" id="UP001174677"/>
    </source>
</evidence>